<reference evidence="3 4" key="1">
    <citation type="journal article" date="2018" name="Mol. Biol. Evol.">
        <title>Broad Genomic Sampling Reveals a Smut Pathogenic Ancestry of the Fungal Clade Ustilaginomycotina.</title>
        <authorList>
            <person name="Kijpornyongpan T."/>
            <person name="Mondo S.J."/>
            <person name="Barry K."/>
            <person name="Sandor L."/>
            <person name="Lee J."/>
            <person name="Lipzen A."/>
            <person name="Pangilinan J."/>
            <person name="LaButti K."/>
            <person name="Hainaut M."/>
            <person name="Henrissat B."/>
            <person name="Grigoriev I.V."/>
            <person name="Spatafora J.W."/>
            <person name="Aime M.C."/>
        </authorList>
    </citation>
    <scope>NUCLEOTIDE SEQUENCE [LARGE SCALE GENOMIC DNA]</scope>
    <source>
        <strain evidence="3 4">MCA 4718</strain>
    </source>
</reference>
<feature type="transmembrane region" description="Helical" evidence="2">
    <location>
        <begin position="166"/>
        <end position="188"/>
    </location>
</feature>
<keyword evidence="2" id="KW-0812">Transmembrane</keyword>
<dbReference type="RefSeq" id="XP_025347057.1">
    <property type="nucleotide sequence ID" value="XM_025494357.1"/>
</dbReference>
<evidence type="ECO:0000256" key="1">
    <source>
        <dbReference type="SAM" id="MobiDB-lite"/>
    </source>
</evidence>
<name>A0A316U3T6_9BASI</name>
<protein>
    <submittedName>
        <fullName evidence="3">Uncharacterized protein</fullName>
    </submittedName>
</protein>
<gene>
    <name evidence="3" type="ORF">BCV69DRAFT_299658</name>
</gene>
<dbReference type="AlphaFoldDB" id="A0A316U3T6"/>
<feature type="transmembrane region" description="Helical" evidence="2">
    <location>
        <begin position="124"/>
        <end position="145"/>
    </location>
</feature>
<keyword evidence="2" id="KW-1133">Transmembrane helix</keyword>
<feature type="compositionally biased region" description="Polar residues" evidence="1">
    <location>
        <begin position="463"/>
        <end position="488"/>
    </location>
</feature>
<evidence type="ECO:0000313" key="3">
    <source>
        <dbReference type="EMBL" id="PWN19897.1"/>
    </source>
</evidence>
<feature type="compositionally biased region" description="Low complexity" evidence="1">
    <location>
        <begin position="489"/>
        <end position="504"/>
    </location>
</feature>
<keyword evidence="2" id="KW-0472">Membrane</keyword>
<feature type="region of interest" description="Disordered" evidence="1">
    <location>
        <begin position="462"/>
        <end position="510"/>
    </location>
</feature>
<dbReference type="GeneID" id="37016091"/>
<feature type="transmembrane region" description="Helical" evidence="2">
    <location>
        <begin position="343"/>
        <end position="364"/>
    </location>
</feature>
<feature type="transmembrane region" description="Helical" evidence="2">
    <location>
        <begin position="297"/>
        <end position="323"/>
    </location>
</feature>
<sequence>MSSSFDANAPATLLELVTTLQVVLDASAVTATKRSQIAIVVLTGLMGIASPLLFYRLWWTGKLWFFRLQRRSQGTYLVAHPLTVFSALLSMTGVLVLGCIIVKYKYAGASITPEALPVYTSVVLTSWILLPIGPLYTILGTICAIPESDAGTAWHHKVRRVLGGPMSMNMLNTLAPLVWIVITTAFAAQTTVHFHNAYDASRSLQRQLAQGLAATATAAQMATAHRAWGDFMKGFDCIRIVASIWAATVCGLVISVLVVGTRICCILRRQLRQLGTASQSKHTQQKAEKARSIRESIIILGSFYVLLASSGIILLVAMAITAARLAGQDVSEALNSYRLLQLVFMWTVAVNGTGVIGLFSGRVFTAVSVGAIDKGPVTASMLRRRRAGPGTETADATAQEEKRGWANTALKRTSGILNTPKVGRGKASPPCVSMTTSGIQVDVEEEMVLDEADLDAISAYKRSGSSSANSTPLSRLTKLPSQSPSITSPPLAAPLEEAQEALPPWEQTAT</sequence>
<organism evidence="3 4">
    <name type="scientific">Pseudomicrostroma glucosiphilum</name>
    <dbReference type="NCBI Taxonomy" id="1684307"/>
    <lineage>
        <taxon>Eukaryota</taxon>
        <taxon>Fungi</taxon>
        <taxon>Dikarya</taxon>
        <taxon>Basidiomycota</taxon>
        <taxon>Ustilaginomycotina</taxon>
        <taxon>Exobasidiomycetes</taxon>
        <taxon>Microstromatales</taxon>
        <taxon>Microstromatales incertae sedis</taxon>
        <taxon>Pseudomicrostroma</taxon>
    </lineage>
</organism>
<evidence type="ECO:0000313" key="4">
    <source>
        <dbReference type="Proteomes" id="UP000245942"/>
    </source>
</evidence>
<dbReference type="Proteomes" id="UP000245942">
    <property type="component" value="Unassembled WGS sequence"/>
</dbReference>
<feature type="transmembrane region" description="Helical" evidence="2">
    <location>
        <begin position="76"/>
        <end position="104"/>
    </location>
</feature>
<keyword evidence="4" id="KW-1185">Reference proteome</keyword>
<evidence type="ECO:0000256" key="2">
    <source>
        <dbReference type="SAM" id="Phobius"/>
    </source>
</evidence>
<feature type="transmembrane region" description="Helical" evidence="2">
    <location>
        <begin position="37"/>
        <end position="55"/>
    </location>
</feature>
<proteinExistence type="predicted"/>
<accession>A0A316U3T6</accession>
<feature type="transmembrane region" description="Helical" evidence="2">
    <location>
        <begin position="240"/>
        <end position="265"/>
    </location>
</feature>
<dbReference type="EMBL" id="KZ819329">
    <property type="protein sequence ID" value="PWN19897.1"/>
    <property type="molecule type" value="Genomic_DNA"/>
</dbReference>